<name>A0A2G9QLX9_AQUCT</name>
<gene>
    <name evidence="2" type="ORF">AB205_0105900</name>
</gene>
<dbReference type="AlphaFoldDB" id="A0A2G9QLX9"/>
<feature type="region of interest" description="Disordered" evidence="1">
    <location>
        <begin position="524"/>
        <end position="553"/>
    </location>
</feature>
<reference evidence="3" key="1">
    <citation type="journal article" date="2017" name="Nat. Commun.">
        <title>The North American bullfrog draft genome provides insight into hormonal regulation of long noncoding RNA.</title>
        <authorList>
            <person name="Hammond S.A."/>
            <person name="Warren R.L."/>
            <person name="Vandervalk B.P."/>
            <person name="Kucuk E."/>
            <person name="Khan H."/>
            <person name="Gibb E.A."/>
            <person name="Pandoh P."/>
            <person name="Kirk H."/>
            <person name="Zhao Y."/>
            <person name="Jones M."/>
            <person name="Mungall A.J."/>
            <person name="Coope R."/>
            <person name="Pleasance S."/>
            <person name="Moore R.A."/>
            <person name="Holt R.A."/>
            <person name="Round J.M."/>
            <person name="Ohora S."/>
            <person name="Walle B.V."/>
            <person name="Veldhoen N."/>
            <person name="Helbing C.C."/>
            <person name="Birol I."/>
        </authorList>
    </citation>
    <scope>NUCLEOTIDE SEQUENCE [LARGE SCALE GENOMIC DNA]</scope>
</reference>
<organism evidence="2 3">
    <name type="scientific">Aquarana catesbeiana</name>
    <name type="common">American bullfrog</name>
    <name type="synonym">Rana catesbeiana</name>
    <dbReference type="NCBI Taxonomy" id="8400"/>
    <lineage>
        <taxon>Eukaryota</taxon>
        <taxon>Metazoa</taxon>
        <taxon>Chordata</taxon>
        <taxon>Craniata</taxon>
        <taxon>Vertebrata</taxon>
        <taxon>Euteleostomi</taxon>
        <taxon>Amphibia</taxon>
        <taxon>Batrachia</taxon>
        <taxon>Anura</taxon>
        <taxon>Neobatrachia</taxon>
        <taxon>Ranoidea</taxon>
        <taxon>Ranidae</taxon>
        <taxon>Aquarana</taxon>
    </lineage>
</organism>
<dbReference type="Proteomes" id="UP000228934">
    <property type="component" value="Unassembled WGS sequence"/>
</dbReference>
<feature type="region of interest" description="Disordered" evidence="1">
    <location>
        <begin position="457"/>
        <end position="492"/>
    </location>
</feature>
<accession>A0A2G9QLX9</accession>
<evidence type="ECO:0000256" key="1">
    <source>
        <dbReference type="SAM" id="MobiDB-lite"/>
    </source>
</evidence>
<proteinExistence type="predicted"/>
<evidence type="ECO:0000313" key="2">
    <source>
        <dbReference type="EMBL" id="PIO16594.1"/>
    </source>
</evidence>
<feature type="non-terminal residue" evidence="2">
    <location>
        <position position="553"/>
    </location>
</feature>
<protein>
    <submittedName>
        <fullName evidence="2">Uncharacterized protein</fullName>
    </submittedName>
</protein>
<keyword evidence="3" id="KW-1185">Reference proteome</keyword>
<sequence length="553" mass="60897">WEEVVYDGSTQAECGTFRDIGGKQRESFLQSGKSKPPPGSKIRIADFSYPNGDMDLASEFPGLLWIILSTYTRTVSEDEYLELRQQIRVELWIGALQLAYIKQDKCFPTQEQRASDQRALRMAFLGERPQEQWVTELDRLVQQEIELDNRYQALQWQAEQRYLGETTKCSPEGYDFGGPGLLWESLTDRFVFGDEGEPTLEDLREYREAMLGLAGVSELKPDLDHLLRKEQHLERAYRKLLEHVQQHARELAVENLEIAVPKAEVLTTGQSSANLCPALIASSGFNGQEMVNLYPQTPVAETGDLIDFSAEEEQPDEPPAEELLSGPKFTELCPAPTVASAFLKEEVVGLSPTTLTGTSEDLVTEQRVQDLCPTLLVIPETGDLIDISVEEEPPSKPPAEVLATGQRVQDLCPTPVAVSEAQGDKVAITSQQQIQGETGEEVCVVPPQQLARVEEADFPPQQRSVHLGDSTIDMSSQQPDEGMEKEATGSPPQWQLHSLGVEEASLLPQCGGCVVPSRSAGNRAECYQPLSSTGNNCGDPGSRGSRPLSPATS</sequence>
<evidence type="ECO:0000313" key="3">
    <source>
        <dbReference type="Proteomes" id="UP000228934"/>
    </source>
</evidence>
<feature type="non-terminal residue" evidence="2">
    <location>
        <position position="1"/>
    </location>
</feature>
<dbReference type="EMBL" id="KV958328">
    <property type="protein sequence ID" value="PIO16594.1"/>
    <property type="molecule type" value="Genomic_DNA"/>
</dbReference>